<dbReference type="Pfam" id="PF08031">
    <property type="entry name" value="BBE"/>
    <property type="match status" value="1"/>
</dbReference>
<evidence type="ECO:0000256" key="3">
    <source>
        <dbReference type="ARBA" id="ARBA00004913"/>
    </source>
</evidence>
<dbReference type="InterPro" id="IPR012951">
    <property type="entry name" value="BBE"/>
</dbReference>
<protein>
    <submittedName>
        <fullName evidence="18">FAD-binding Berberine family protein</fullName>
    </submittedName>
</protein>
<dbReference type="InterPro" id="IPR036318">
    <property type="entry name" value="FAD-bd_PCMH-like_sf"/>
</dbReference>
<evidence type="ECO:0000256" key="10">
    <source>
        <dbReference type="ARBA" id="ARBA00022729"/>
    </source>
</evidence>
<comment type="similarity">
    <text evidence="5">Belongs to the germin family.</text>
</comment>
<proteinExistence type="inferred from homology"/>
<organism evidence="18 19">
    <name type="scientific">Abeliophyllum distichum</name>
    <dbReference type="NCBI Taxonomy" id="126358"/>
    <lineage>
        <taxon>Eukaryota</taxon>
        <taxon>Viridiplantae</taxon>
        <taxon>Streptophyta</taxon>
        <taxon>Embryophyta</taxon>
        <taxon>Tracheophyta</taxon>
        <taxon>Spermatophyta</taxon>
        <taxon>Magnoliopsida</taxon>
        <taxon>eudicotyledons</taxon>
        <taxon>Gunneridae</taxon>
        <taxon>Pentapetalae</taxon>
        <taxon>asterids</taxon>
        <taxon>lamiids</taxon>
        <taxon>Lamiales</taxon>
        <taxon>Oleaceae</taxon>
        <taxon>Forsythieae</taxon>
        <taxon>Abeliophyllum</taxon>
    </lineage>
</organism>
<keyword evidence="13" id="KW-0325">Glycoprotein</keyword>
<dbReference type="Gene3D" id="2.60.120.10">
    <property type="entry name" value="Jelly Rolls"/>
    <property type="match status" value="1"/>
</dbReference>
<evidence type="ECO:0000313" key="19">
    <source>
        <dbReference type="Proteomes" id="UP001604336"/>
    </source>
</evidence>
<evidence type="ECO:0000256" key="11">
    <source>
        <dbReference type="ARBA" id="ARBA00022827"/>
    </source>
</evidence>
<dbReference type="InterPro" id="IPR016167">
    <property type="entry name" value="FAD-bd_PCMH_sub1"/>
</dbReference>
<dbReference type="Proteomes" id="UP001604336">
    <property type="component" value="Unassembled WGS sequence"/>
</dbReference>
<dbReference type="PROSITE" id="PS51387">
    <property type="entry name" value="FAD_PCMH"/>
    <property type="match status" value="1"/>
</dbReference>
<dbReference type="EMBL" id="JBFOLK010000006">
    <property type="protein sequence ID" value="KAL2505312.1"/>
    <property type="molecule type" value="Genomic_DNA"/>
</dbReference>
<comment type="similarity">
    <text evidence="4">Belongs to the oxygen-dependent FAD-linked oxidoreductase family.</text>
</comment>
<dbReference type="InterPro" id="IPR016169">
    <property type="entry name" value="FAD-bd_PCMH_sub2"/>
</dbReference>
<evidence type="ECO:0000256" key="5">
    <source>
        <dbReference type="ARBA" id="ARBA00007456"/>
    </source>
</evidence>
<dbReference type="InterPro" id="IPR014710">
    <property type="entry name" value="RmlC-like_jellyroll"/>
</dbReference>
<keyword evidence="6" id="KW-0052">Apoplast</keyword>
<evidence type="ECO:0000256" key="16">
    <source>
        <dbReference type="PIRSR" id="PIRSR601929-2"/>
    </source>
</evidence>
<evidence type="ECO:0000256" key="7">
    <source>
        <dbReference type="ARBA" id="ARBA00022525"/>
    </source>
</evidence>
<evidence type="ECO:0000256" key="12">
    <source>
        <dbReference type="ARBA" id="ARBA00023157"/>
    </source>
</evidence>
<evidence type="ECO:0000256" key="8">
    <source>
        <dbReference type="ARBA" id="ARBA00022589"/>
    </source>
</evidence>
<evidence type="ECO:0000256" key="9">
    <source>
        <dbReference type="ARBA" id="ARBA00022630"/>
    </source>
</evidence>
<dbReference type="InterPro" id="IPR001929">
    <property type="entry name" value="Germin"/>
</dbReference>
<evidence type="ECO:0000259" key="17">
    <source>
        <dbReference type="PROSITE" id="PS51387"/>
    </source>
</evidence>
<reference evidence="19" key="1">
    <citation type="submission" date="2024-07" db="EMBL/GenBank/DDBJ databases">
        <title>Two chromosome-level genome assemblies of Korean endemic species Abeliophyllum distichum and Forsythia ovata (Oleaceae).</title>
        <authorList>
            <person name="Jang H."/>
        </authorList>
    </citation>
    <scope>NUCLEOTIDE SEQUENCE [LARGE SCALE GENOMIC DNA]</scope>
</reference>
<feature type="binding site" evidence="15">
    <location>
        <position position="554"/>
    </location>
    <ligand>
        <name>oxalate</name>
        <dbReference type="ChEBI" id="CHEBI:30623"/>
    </ligand>
</feature>
<dbReference type="PRINTS" id="PR00325">
    <property type="entry name" value="GERMIN"/>
</dbReference>
<evidence type="ECO:0000256" key="15">
    <source>
        <dbReference type="PIRSR" id="PIRSR601929-1"/>
    </source>
</evidence>
<keyword evidence="14 15" id="KW-0464">Manganese</keyword>
<dbReference type="InterPro" id="IPR006045">
    <property type="entry name" value="Cupin_1"/>
</dbReference>
<dbReference type="InterPro" id="IPR019780">
    <property type="entry name" value="Germin_Mn-BS"/>
</dbReference>
<dbReference type="SUPFAM" id="SSF56176">
    <property type="entry name" value="FAD-binding/transporter-associated domain-like"/>
    <property type="match status" value="1"/>
</dbReference>
<comment type="cofactor">
    <cofactor evidence="1">
        <name>FAD</name>
        <dbReference type="ChEBI" id="CHEBI:57692"/>
    </cofactor>
</comment>
<dbReference type="Gene3D" id="3.40.462.20">
    <property type="match status" value="1"/>
</dbReference>
<dbReference type="FunFam" id="2.60.120.10:FF:000333">
    <property type="entry name" value="Germin-like protein subfamily 3 member 1"/>
    <property type="match status" value="1"/>
</dbReference>
<dbReference type="InterPro" id="IPR011051">
    <property type="entry name" value="RmlC_Cupin_sf"/>
</dbReference>
<dbReference type="Gene3D" id="3.30.465.10">
    <property type="match status" value="1"/>
</dbReference>
<comment type="caution">
    <text evidence="18">The sequence shown here is derived from an EMBL/GenBank/DDBJ whole genome shotgun (WGS) entry which is preliminary data.</text>
</comment>
<dbReference type="FunFam" id="3.30.43.10:FF:000004">
    <property type="entry name" value="Berberine bridge enzyme-like 15"/>
    <property type="match status" value="1"/>
</dbReference>
<evidence type="ECO:0000256" key="1">
    <source>
        <dbReference type="ARBA" id="ARBA00001974"/>
    </source>
</evidence>
<dbReference type="SUPFAM" id="SSF51182">
    <property type="entry name" value="RmlC-like cupins"/>
    <property type="match status" value="1"/>
</dbReference>
<dbReference type="AlphaFoldDB" id="A0ABD1SY00"/>
<name>A0ABD1SY00_9LAMI</name>
<keyword evidence="15" id="KW-0479">Metal-binding</keyword>
<keyword evidence="11" id="KW-0274">FAD</keyword>
<feature type="binding site" evidence="16">
    <location>
        <position position="559"/>
    </location>
    <ligand>
        <name>Mn(2+)</name>
        <dbReference type="ChEBI" id="CHEBI:29035"/>
    </ligand>
</feature>
<comment type="pathway">
    <text evidence="3">Alkaloid biosynthesis.</text>
</comment>
<comment type="subcellular location">
    <subcellularLocation>
        <location evidence="2">Secreted</location>
        <location evidence="2">Extracellular space</location>
        <location evidence="2">Apoplast</location>
    </subcellularLocation>
</comment>
<dbReference type="Gene3D" id="3.30.43.10">
    <property type="entry name" value="Uridine Diphospho-n-acetylenolpyruvylglucosamine Reductase, domain 2"/>
    <property type="match status" value="1"/>
</dbReference>
<keyword evidence="12" id="KW-1015">Disulfide bond</keyword>
<evidence type="ECO:0000256" key="14">
    <source>
        <dbReference type="ARBA" id="ARBA00023211"/>
    </source>
</evidence>
<accession>A0ABD1SY00</accession>
<feature type="binding site" evidence="15">
    <location>
        <position position="559"/>
    </location>
    <ligand>
        <name>oxalate</name>
        <dbReference type="ChEBI" id="CHEBI:30623"/>
    </ligand>
</feature>
<keyword evidence="8" id="KW-0017">Alkaloid metabolism</keyword>
<keyword evidence="7" id="KW-0964">Secreted</keyword>
<keyword evidence="19" id="KW-1185">Reference proteome</keyword>
<sequence>MATRQVSCGLYKTSPPWGGDQFLDGPQILFTTHLSNAFQTLKSHNPKSHKLCTVRKNPSFTAVLQSYIRNRRFNTSSTPKPNIIVTPFEASHVSTTVTCAKKIGVQLKIRSGGHDYEGISYVSDVSFIILDMFNLRNVDVDIKDETAWVQAGATIGELYYSIWEKSKVHGYPAGVCPTVAVGGHLSGGGYGNMLRKYGLSVDHIVDAQVVDVQGRVFDRAAMGEDLFWAIRGGGGASFGVILAYKIQLVPVPPIVTIFHVEKFLDQNMTEAVFHYQEVRQKIDNDLFIRVLLQPTTKDKTRTVRATFIGMFLGDSNRLLSITTPEFPELGLQKPDCKEMSWIDSVLYWANFDNTTSPNVLLNRTPDSVNFLKRKSDYVKTPIPKTGLESLWKAMVDIGKVGLVFNSYGGRMNEIPESETPFPHRAGNIFKIQYSVNWNEEDVASDKDYIDQIRNLYSFMTPFVSSNPRESFLNYRDLDIGTTDNGKNSFSQGKVCGEKYFKGNFDRLVKIKTTVDPDNFFRNEQMAQLPGLNTLGIALVRFDYAPWGVAPLHVHPRATEIITALEGSIQVGFVTSNPDNKLISKVLQKGDVFVFPMGLVHFQRNVGYGNAVSISAVNSQNPGIVIVASSVFGSVPGIDDDILAKAFQVDKSTVDRLKAQF</sequence>
<dbReference type="Pfam" id="PF00190">
    <property type="entry name" value="Cupin_1"/>
    <property type="match status" value="1"/>
</dbReference>
<feature type="domain" description="FAD-binding PCMH-type" evidence="17">
    <location>
        <begin position="77"/>
        <end position="251"/>
    </location>
</feature>
<dbReference type="Pfam" id="PF01565">
    <property type="entry name" value="FAD_binding_4"/>
    <property type="match status" value="1"/>
</dbReference>
<evidence type="ECO:0000256" key="13">
    <source>
        <dbReference type="ARBA" id="ARBA00023180"/>
    </source>
</evidence>
<evidence type="ECO:0000256" key="6">
    <source>
        <dbReference type="ARBA" id="ARBA00022523"/>
    </source>
</evidence>
<feature type="binding site" evidence="16">
    <location>
        <position position="600"/>
    </location>
    <ligand>
        <name>Mn(2+)</name>
        <dbReference type="ChEBI" id="CHEBI:29035"/>
    </ligand>
</feature>
<dbReference type="InterPro" id="IPR006094">
    <property type="entry name" value="Oxid_FAD_bind_N"/>
</dbReference>
<dbReference type="PANTHER" id="PTHR32448">
    <property type="entry name" value="OS08G0158400 PROTEIN"/>
    <property type="match status" value="1"/>
</dbReference>
<evidence type="ECO:0000256" key="4">
    <source>
        <dbReference type="ARBA" id="ARBA00005466"/>
    </source>
</evidence>
<dbReference type="SMART" id="SM00835">
    <property type="entry name" value="Cupin_1"/>
    <property type="match status" value="1"/>
</dbReference>
<evidence type="ECO:0000313" key="18">
    <source>
        <dbReference type="EMBL" id="KAL2505312.1"/>
    </source>
</evidence>
<evidence type="ECO:0000256" key="2">
    <source>
        <dbReference type="ARBA" id="ARBA00004271"/>
    </source>
</evidence>
<feature type="binding site" evidence="16">
    <location>
        <position position="552"/>
    </location>
    <ligand>
        <name>Mn(2+)</name>
        <dbReference type="ChEBI" id="CHEBI:29035"/>
    </ligand>
</feature>
<dbReference type="GO" id="GO:0048046">
    <property type="term" value="C:apoplast"/>
    <property type="evidence" value="ECO:0007669"/>
    <property type="project" value="UniProtKB-SubCell"/>
</dbReference>
<feature type="binding site" evidence="16">
    <location>
        <position position="554"/>
    </location>
    <ligand>
        <name>Mn(2+)</name>
        <dbReference type="ChEBI" id="CHEBI:29035"/>
    </ligand>
</feature>
<dbReference type="CDD" id="cd02241">
    <property type="entry name" value="cupin_OxOx"/>
    <property type="match status" value="1"/>
</dbReference>
<keyword evidence="9" id="KW-0285">Flavoprotein</keyword>
<dbReference type="InterPro" id="IPR016166">
    <property type="entry name" value="FAD-bd_PCMH"/>
</dbReference>
<keyword evidence="10" id="KW-0732">Signal</keyword>
<gene>
    <name evidence="18" type="ORF">Adt_20933</name>
</gene>
<dbReference type="PROSITE" id="PS00725">
    <property type="entry name" value="GERMIN"/>
    <property type="match status" value="1"/>
</dbReference>